<accession>A0A160LK36</accession>
<sequence>MREMNYGLSGYLAPDGIFYECDYGKHGELAKKLIEKYQVNYTMDYNEMATKGEFLKFGTYPWTGKEGCNGCHVFKSLFHPLTNKQTIWIMENMNKLTDKQRFELKVSLEQEEMVRKKLAIERARNAEKIQVSYRAGTRLSAVGV</sequence>
<organism evidence="1">
    <name type="scientific">Bacillus thuringiensis subsp. israelensis</name>
    <dbReference type="NCBI Taxonomy" id="1430"/>
    <lineage>
        <taxon>Bacteria</taxon>
        <taxon>Bacillati</taxon>
        <taxon>Bacillota</taxon>
        <taxon>Bacilli</taxon>
        <taxon>Bacillales</taxon>
        <taxon>Bacillaceae</taxon>
        <taxon>Bacillus</taxon>
        <taxon>Bacillus cereus group</taxon>
    </lineage>
</organism>
<gene>
    <name evidence="1" type="ORF">ATN07_33305</name>
</gene>
<protein>
    <submittedName>
        <fullName evidence="1">Uncharacterized protein</fullName>
    </submittedName>
</protein>
<dbReference type="AlphaFoldDB" id="A0A160LK36"/>
<dbReference type="RefSeq" id="WP_001208820.1">
    <property type="nucleotide sequence ID" value="NZ_CP013278.1"/>
</dbReference>
<geneLocation type="plasmid" evidence="1">
    <name>pAM65-52-3-235K</name>
</geneLocation>
<evidence type="ECO:0000313" key="1">
    <source>
        <dbReference type="EMBL" id="AND28589.1"/>
    </source>
</evidence>
<reference evidence="1" key="1">
    <citation type="journal article" date="2017" name="Res. Microbiol.">
        <title>Comparative genomics of extrachromosomal elements in Bacillus thuringiensis subsp. israelensis.</title>
        <authorList>
            <person name="Bolotin A."/>
            <person name="Gillis A."/>
            <person name="Sanchis V."/>
            <person name="Nielsen-LeRoux C."/>
            <person name="Mahillon J."/>
            <person name="Lereclus D."/>
            <person name="Sorokin A."/>
        </authorList>
    </citation>
    <scope>NUCLEOTIDE SEQUENCE</scope>
    <source>
        <strain evidence="1">AM65-52</strain>
        <plasmid evidence="1">pAM65-52-3-235K</plasmid>
    </source>
</reference>
<dbReference type="EMBL" id="CP013278">
    <property type="protein sequence ID" value="AND28589.1"/>
    <property type="molecule type" value="Genomic_DNA"/>
</dbReference>
<proteinExistence type="predicted"/>
<dbReference type="PATRIC" id="fig|1430.6.peg.2044"/>
<name>A0A160LK36_BACTI</name>
<keyword evidence="1" id="KW-0614">Plasmid</keyword>